<sequence>MYFPPSQLTVLLATASPTRLCRRSTRFCPPHHYWLSLAESYSLLRVHLPPRTNVHFESPLNGRFRRLPGCGVRLPQLLRWLPVRNSTLKHDIGLTKYWASRYFGRLPTNTAETGYG</sequence>
<dbReference type="EMBL" id="CR378677">
    <property type="protein sequence ID" value="CAG22669.1"/>
    <property type="molecule type" value="Genomic_DNA"/>
</dbReference>
<dbReference type="HOGENOM" id="CLU_2094568_0_0_6"/>
<dbReference type="AlphaFoldDB" id="Q6LJ61"/>
<protein>
    <submittedName>
        <fullName evidence="1">Uncharacterized protein</fullName>
    </submittedName>
</protein>
<reference evidence="2" key="1">
    <citation type="journal article" date="2005" name="Science">
        <title>Life at depth: Photobacterium profundum genome sequence and expression analysis.</title>
        <authorList>
            <person name="Vezzi A."/>
            <person name="Campanaro S."/>
            <person name="D'Angelo M."/>
            <person name="Simonato F."/>
            <person name="Vitulo N."/>
            <person name="Lauro F.M."/>
            <person name="Cestaro A."/>
            <person name="Malacrida G."/>
            <person name="Simionati B."/>
            <person name="Cannata N."/>
            <person name="Romualdi C."/>
            <person name="Bartlett D.H."/>
            <person name="Valle G."/>
        </authorList>
    </citation>
    <scope>NUCLEOTIDE SEQUENCE [LARGE SCALE GENOMIC DNA]</scope>
    <source>
        <strain evidence="2">ATCC BAA-1253 / SS9</strain>
    </source>
</reference>
<evidence type="ECO:0000313" key="1">
    <source>
        <dbReference type="EMBL" id="CAG22669.1"/>
    </source>
</evidence>
<dbReference type="Proteomes" id="UP000000593">
    <property type="component" value="Chromosome 2"/>
</dbReference>
<gene>
    <name evidence="1" type="ordered locus">PBPRB0797</name>
</gene>
<proteinExistence type="predicted"/>
<keyword evidence="2" id="KW-1185">Reference proteome</keyword>
<name>Q6LJ61_PHOPR</name>
<accession>Q6LJ61</accession>
<dbReference type="KEGG" id="ppr:PBPRB0797"/>
<evidence type="ECO:0000313" key="2">
    <source>
        <dbReference type="Proteomes" id="UP000000593"/>
    </source>
</evidence>
<organism evidence="1 2">
    <name type="scientific">Photobacterium profundum (strain SS9)</name>
    <dbReference type="NCBI Taxonomy" id="298386"/>
    <lineage>
        <taxon>Bacteria</taxon>
        <taxon>Pseudomonadati</taxon>
        <taxon>Pseudomonadota</taxon>
        <taxon>Gammaproteobacteria</taxon>
        <taxon>Vibrionales</taxon>
        <taxon>Vibrionaceae</taxon>
        <taxon>Photobacterium</taxon>
    </lineage>
</organism>